<proteinExistence type="predicted"/>
<dbReference type="CDD" id="cd00719">
    <property type="entry name" value="GIY-YIG_SF"/>
    <property type="match status" value="1"/>
</dbReference>
<dbReference type="RefSeq" id="WP_166155123.1">
    <property type="nucleotide sequence ID" value="NZ_JAAOIW010000018.1"/>
</dbReference>
<dbReference type="Pfam" id="PF01541">
    <property type="entry name" value="GIY-YIG"/>
    <property type="match status" value="1"/>
</dbReference>
<evidence type="ECO:0000259" key="1">
    <source>
        <dbReference type="Pfam" id="PF01541"/>
    </source>
</evidence>
<dbReference type="Proteomes" id="UP001165962">
    <property type="component" value="Unassembled WGS sequence"/>
</dbReference>
<reference evidence="2" key="1">
    <citation type="submission" date="2020-03" db="EMBL/GenBank/DDBJ databases">
        <title>Draft sequencing of Paenibacilllus sp. S3N08.</title>
        <authorList>
            <person name="Kim D.-U."/>
        </authorList>
    </citation>
    <scope>NUCLEOTIDE SEQUENCE</scope>
    <source>
        <strain evidence="2">S3N08</strain>
    </source>
</reference>
<organism evidence="2 3">
    <name type="scientific">Paenibacillus agricola</name>
    <dbReference type="NCBI Taxonomy" id="2716264"/>
    <lineage>
        <taxon>Bacteria</taxon>
        <taxon>Bacillati</taxon>
        <taxon>Bacillota</taxon>
        <taxon>Bacilli</taxon>
        <taxon>Bacillales</taxon>
        <taxon>Paenibacillaceae</taxon>
        <taxon>Paenibacillus</taxon>
    </lineage>
</organism>
<feature type="domain" description="GIY-YIG" evidence="1">
    <location>
        <begin position="52"/>
        <end position="98"/>
    </location>
</feature>
<gene>
    <name evidence="2" type="ORF">G9U52_31410</name>
</gene>
<dbReference type="EMBL" id="JAAOIW010000018">
    <property type="protein sequence ID" value="NHN34307.1"/>
    <property type="molecule type" value="Genomic_DNA"/>
</dbReference>
<evidence type="ECO:0000313" key="2">
    <source>
        <dbReference type="EMBL" id="NHN34307.1"/>
    </source>
</evidence>
<evidence type="ECO:0000313" key="3">
    <source>
        <dbReference type="Proteomes" id="UP001165962"/>
    </source>
</evidence>
<protein>
    <submittedName>
        <fullName evidence="2">GIY-YIG nuclease family protein</fullName>
    </submittedName>
</protein>
<accession>A0ABX0JDV0</accession>
<sequence length="159" mass="18170">MSFEKKILFSQWINPYMDDYSCSFCMKGESVDSIAIQNSITKLLKGKEDSECIYLLCVKDEHNCIPIYIGKSKTPVTRWNSHIKNLYIGKSSYSKWKIYLLDNNRANYDCILVVIPEVAISEPPIKGFPKTIGSIEYQLVSLASDAFPDTPLNKEGNRR</sequence>
<comment type="caution">
    <text evidence="2">The sequence shown here is derived from an EMBL/GenBank/DDBJ whole genome shotgun (WGS) entry which is preliminary data.</text>
</comment>
<keyword evidence="3" id="KW-1185">Reference proteome</keyword>
<name>A0ABX0JDV0_9BACL</name>
<dbReference type="InterPro" id="IPR000305">
    <property type="entry name" value="GIY-YIG_endonuc"/>
</dbReference>